<evidence type="ECO:0000313" key="2">
    <source>
        <dbReference type="EMBL" id="KAK7080096.1"/>
    </source>
</evidence>
<feature type="region of interest" description="Disordered" evidence="1">
    <location>
        <begin position="124"/>
        <end position="188"/>
    </location>
</feature>
<keyword evidence="3" id="KW-1185">Reference proteome</keyword>
<reference evidence="2 3" key="1">
    <citation type="submission" date="2023-11" db="EMBL/GenBank/DDBJ databases">
        <title>Halocaridina rubra genome assembly.</title>
        <authorList>
            <person name="Smith C."/>
        </authorList>
    </citation>
    <scope>NUCLEOTIDE SEQUENCE [LARGE SCALE GENOMIC DNA]</scope>
    <source>
        <strain evidence="2">EP-1</strain>
        <tissue evidence="2">Whole</tissue>
    </source>
</reference>
<evidence type="ECO:0000256" key="1">
    <source>
        <dbReference type="SAM" id="MobiDB-lite"/>
    </source>
</evidence>
<accession>A0AAN8XC55</accession>
<feature type="region of interest" description="Disordered" evidence="1">
    <location>
        <begin position="1"/>
        <end position="49"/>
    </location>
</feature>
<protein>
    <submittedName>
        <fullName evidence="2">Uncharacterized protein</fullName>
    </submittedName>
</protein>
<evidence type="ECO:0000313" key="3">
    <source>
        <dbReference type="Proteomes" id="UP001381693"/>
    </source>
</evidence>
<feature type="compositionally biased region" description="Polar residues" evidence="1">
    <location>
        <begin position="170"/>
        <end position="181"/>
    </location>
</feature>
<feature type="compositionally biased region" description="Basic and acidic residues" evidence="1">
    <location>
        <begin position="38"/>
        <end position="49"/>
    </location>
</feature>
<comment type="caution">
    <text evidence="2">The sequence shown here is derived from an EMBL/GenBank/DDBJ whole genome shotgun (WGS) entry which is preliminary data.</text>
</comment>
<dbReference type="EMBL" id="JAXCGZ010006135">
    <property type="protein sequence ID" value="KAK7080096.1"/>
    <property type="molecule type" value="Genomic_DNA"/>
</dbReference>
<dbReference type="AlphaFoldDB" id="A0AAN8XC55"/>
<proteinExistence type="predicted"/>
<organism evidence="2 3">
    <name type="scientific">Halocaridina rubra</name>
    <name type="common">Hawaiian red shrimp</name>
    <dbReference type="NCBI Taxonomy" id="373956"/>
    <lineage>
        <taxon>Eukaryota</taxon>
        <taxon>Metazoa</taxon>
        <taxon>Ecdysozoa</taxon>
        <taxon>Arthropoda</taxon>
        <taxon>Crustacea</taxon>
        <taxon>Multicrustacea</taxon>
        <taxon>Malacostraca</taxon>
        <taxon>Eumalacostraca</taxon>
        <taxon>Eucarida</taxon>
        <taxon>Decapoda</taxon>
        <taxon>Pleocyemata</taxon>
        <taxon>Caridea</taxon>
        <taxon>Atyoidea</taxon>
        <taxon>Atyidae</taxon>
        <taxon>Halocaridina</taxon>
    </lineage>
</organism>
<sequence length="188" mass="20614">MSGHNSYRLMHTASNHSSPLRRDRPQSLNLGHGQLIRKISDPETPRKTDYLEKDDVPMASLQDLPGAVAATKTASLAEQFSATSLEKLRRLKHKLHRALGSHDGTISLPTDDVETSPLVLATPLSANTPNCPSPTLAADLEESNSVNHYPEIRSRPLTPLVRQNAREMSPTPQITCKPQSSSDRETPV</sequence>
<dbReference type="Proteomes" id="UP001381693">
    <property type="component" value="Unassembled WGS sequence"/>
</dbReference>
<name>A0AAN8XC55_HALRR</name>
<gene>
    <name evidence="2" type="ORF">SK128_027095</name>
</gene>